<dbReference type="PROSITE" id="PS01306">
    <property type="entry name" value="UPF0054"/>
    <property type="match status" value="1"/>
</dbReference>
<comment type="function">
    <text evidence="9">Single strand-specific metallo-endoribonuclease involved in late-stage 70S ribosome quality control and in maturation of the 3' terminus of the 16S rRNA.</text>
</comment>
<comment type="subcellular location">
    <subcellularLocation>
        <location evidence="9">Cytoplasm</location>
    </subcellularLocation>
</comment>
<accession>A0A1V4IHI4</accession>
<dbReference type="GO" id="GO:0004521">
    <property type="term" value="F:RNA endonuclease activity"/>
    <property type="evidence" value="ECO:0007669"/>
    <property type="project" value="UniProtKB-UniRule"/>
</dbReference>
<dbReference type="GO" id="GO:0005737">
    <property type="term" value="C:cytoplasm"/>
    <property type="evidence" value="ECO:0007669"/>
    <property type="project" value="UniProtKB-SubCell"/>
</dbReference>
<keyword evidence="5 9" id="KW-0479">Metal-binding</keyword>
<evidence type="ECO:0000256" key="5">
    <source>
        <dbReference type="ARBA" id="ARBA00022723"/>
    </source>
</evidence>
<dbReference type="InterPro" id="IPR023091">
    <property type="entry name" value="MetalPrtase_cat_dom_sf_prd"/>
</dbReference>
<keyword evidence="2 9" id="KW-0690">Ribosome biogenesis</keyword>
<evidence type="ECO:0000256" key="6">
    <source>
        <dbReference type="ARBA" id="ARBA00022759"/>
    </source>
</evidence>
<dbReference type="PANTHER" id="PTHR46986:SF1">
    <property type="entry name" value="ENDORIBONUCLEASE YBEY, CHLOROPLASTIC"/>
    <property type="match status" value="1"/>
</dbReference>
<evidence type="ECO:0000256" key="4">
    <source>
        <dbReference type="ARBA" id="ARBA00022722"/>
    </source>
</evidence>
<keyword evidence="6 9" id="KW-0255">Endonuclease</keyword>
<feature type="binding site" evidence="9">
    <location>
        <position position="136"/>
    </location>
    <ligand>
        <name>Zn(2+)</name>
        <dbReference type="ChEBI" id="CHEBI:29105"/>
        <note>catalytic</note>
    </ligand>
</feature>
<dbReference type="InterPro" id="IPR002036">
    <property type="entry name" value="YbeY"/>
</dbReference>
<comment type="cofactor">
    <cofactor evidence="9">
        <name>Zn(2+)</name>
        <dbReference type="ChEBI" id="CHEBI:29105"/>
    </cofactor>
    <text evidence="9">Binds 1 zinc ion.</text>
</comment>
<feature type="binding site" evidence="9">
    <location>
        <position position="132"/>
    </location>
    <ligand>
        <name>Zn(2+)</name>
        <dbReference type="ChEBI" id="CHEBI:29105"/>
        <note>catalytic</note>
    </ligand>
</feature>
<keyword evidence="3 9" id="KW-0698">rRNA processing</keyword>
<evidence type="ECO:0000256" key="8">
    <source>
        <dbReference type="ARBA" id="ARBA00022833"/>
    </source>
</evidence>
<sequence length="169" mass="20094">MLLVNNIQSKIQTEEDLEKLFERVISYALKEEQVKYEWEVSILLVDNEEIRRINKEHRNIDRETDVLSFPMLDYPEGNVYKDVYLDKELDDSNFDGDNLVLGDIVISLEKAMEQSKEYGHSFIREVAYLSVHSILHLLGYDHMEENDKRRMREREEAILGNLDITREQQ</sequence>
<evidence type="ECO:0000256" key="1">
    <source>
        <dbReference type="ARBA" id="ARBA00010875"/>
    </source>
</evidence>
<evidence type="ECO:0000313" key="11">
    <source>
        <dbReference type="Proteomes" id="UP000190080"/>
    </source>
</evidence>
<keyword evidence="11" id="KW-1185">Reference proteome</keyword>
<keyword evidence="9" id="KW-0963">Cytoplasm</keyword>
<gene>
    <name evidence="9 10" type="primary">ybeY</name>
    <name evidence="10" type="ORF">CLORY_33030</name>
</gene>
<dbReference type="EMBL" id="MZGV01000044">
    <property type="protein sequence ID" value="OPJ59461.1"/>
    <property type="molecule type" value="Genomic_DNA"/>
</dbReference>
<keyword evidence="8 9" id="KW-0862">Zinc</keyword>
<dbReference type="InterPro" id="IPR020549">
    <property type="entry name" value="YbeY_CS"/>
</dbReference>
<dbReference type="GO" id="GO:0008270">
    <property type="term" value="F:zinc ion binding"/>
    <property type="evidence" value="ECO:0007669"/>
    <property type="project" value="UniProtKB-UniRule"/>
</dbReference>
<dbReference type="RefSeq" id="WP_079426507.1">
    <property type="nucleotide sequence ID" value="NZ_MZGV01000044.1"/>
</dbReference>
<comment type="similarity">
    <text evidence="1 9">Belongs to the endoribonuclease YbeY family.</text>
</comment>
<dbReference type="Proteomes" id="UP000190080">
    <property type="component" value="Unassembled WGS sequence"/>
</dbReference>
<dbReference type="Pfam" id="PF02130">
    <property type="entry name" value="YbeY"/>
    <property type="match status" value="1"/>
</dbReference>
<evidence type="ECO:0000256" key="9">
    <source>
        <dbReference type="HAMAP-Rule" id="MF_00009"/>
    </source>
</evidence>
<dbReference type="OrthoDB" id="9807740at2"/>
<evidence type="ECO:0000256" key="7">
    <source>
        <dbReference type="ARBA" id="ARBA00022801"/>
    </source>
</evidence>
<dbReference type="EC" id="3.1.-.-" evidence="9"/>
<evidence type="ECO:0000256" key="3">
    <source>
        <dbReference type="ARBA" id="ARBA00022552"/>
    </source>
</evidence>
<dbReference type="NCBIfam" id="TIGR00043">
    <property type="entry name" value="rRNA maturation RNase YbeY"/>
    <property type="match status" value="1"/>
</dbReference>
<dbReference type="HAMAP" id="MF_00009">
    <property type="entry name" value="Endoribonucl_YbeY"/>
    <property type="match status" value="1"/>
</dbReference>
<dbReference type="STRING" id="1450648.CLORY_33030"/>
<proteinExistence type="inferred from homology"/>
<dbReference type="SUPFAM" id="SSF55486">
    <property type="entry name" value="Metalloproteases ('zincins'), catalytic domain"/>
    <property type="match status" value="1"/>
</dbReference>
<keyword evidence="7 9" id="KW-0378">Hydrolase</keyword>
<protein>
    <recommendedName>
        <fullName evidence="9">Endoribonuclease YbeY</fullName>
        <ecNumber evidence="9">3.1.-.-</ecNumber>
    </recommendedName>
</protein>
<dbReference type="PANTHER" id="PTHR46986">
    <property type="entry name" value="ENDORIBONUCLEASE YBEY, CHLOROPLASTIC"/>
    <property type="match status" value="1"/>
</dbReference>
<dbReference type="Gene3D" id="3.40.390.30">
    <property type="entry name" value="Metalloproteases ('zincins'), catalytic domain"/>
    <property type="match status" value="1"/>
</dbReference>
<feature type="binding site" evidence="9">
    <location>
        <position position="142"/>
    </location>
    <ligand>
        <name>Zn(2+)</name>
        <dbReference type="ChEBI" id="CHEBI:29105"/>
        <note>catalytic</note>
    </ligand>
</feature>
<evidence type="ECO:0000256" key="2">
    <source>
        <dbReference type="ARBA" id="ARBA00022517"/>
    </source>
</evidence>
<dbReference type="GO" id="GO:0004222">
    <property type="term" value="F:metalloendopeptidase activity"/>
    <property type="evidence" value="ECO:0007669"/>
    <property type="project" value="InterPro"/>
</dbReference>
<evidence type="ECO:0000313" key="10">
    <source>
        <dbReference type="EMBL" id="OPJ59461.1"/>
    </source>
</evidence>
<comment type="caution">
    <text evidence="10">The sequence shown here is derived from an EMBL/GenBank/DDBJ whole genome shotgun (WGS) entry which is preliminary data.</text>
</comment>
<dbReference type="AlphaFoldDB" id="A0A1V4IHI4"/>
<keyword evidence="4 9" id="KW-0540">Nuclease</keyword>
<reference evidence="10 11" key="1">
    <citation type="submission" date="2017-03" db="EMBL/GenBank/DDBJ databases">
        <title>Genome sequence of Clostridium oryzae DSM 28571.</title>
        <authorList>
            <person name="Poehlein A."/>
            <person name="Daniel R."/>
        </authorList>
    </citation>
    <scope>NUCLEOTIDE SEQUENCE [LARGE SCALE GENOMIC DNA]</scope>
    <source>
        <strain evidence="10 11">DSM 28571</strain>
    </source>
</reference>
<dbReference type="GO" id="GO:0006364">
    <property type="term" value="P:rRNA processing"/>
    <property type="evidence" value="ECO:0007669"/>
    <property type="project" value="UniProtKB-UniRule"/>
</dbReference>
<organism evidence="10 11">
    <name type="scientific">Clostridium oryzae</name>
    <dbReference type="NCBI Taxonomy" id="1450648"/>
    <lineage>
        <taxon>Bacteria</taxon>
        <taxon>Bacillati</taxon>
        <taxon>Bacillota</taxon>
        <taxon>Clostridia</taxon>
        <taxon>Eubacteriales</taxon>
        <taxon>Clostridiaceae</taxon>
        <taxon>Clostridium</taxon>
    </lineage>
</organism>
<name>A0A1V4IHI4_9CLOT</name>